<keyword evidence="5" id="KW-1185">Reference proteome</keyword>
<sequence>MLTSVDQGFALGTNEAPEKCPNSGNNTKPSLRSRIEIIHDIKMLVPAGSPEPEDEQVLSQLANLTQELTKVYQAAGQLREDPFADAWNRRVHCYRDLVAEQVKGRRILVTGGNGCVGSQLIQELKTFEPEKIICLDLWLDESSSLNEDHDSVEQFTFYNIDIRDQNELEKVFLQEKPDLVFHLAAIRLPGMAEQRVRDAVLTNIMGTHNVIRFCEKYGVKKCIFSSTGKASRYVTGEVYAATKKVCEWLFDQAARSGLTVYGMVRFTHMLDNSAACEQFDQKVRHGKIVNIHAPDKYVCGQNVHEAVSLLLNSLVVSKPGELEFLVCRNLGWPVETLEVALYKILQSGKNIPIYFQGSPVGYEEGFFRGNVDWDDPSAFNLLVNAIEKVSSRVDASGDFIVTPVLPCCFERLEAELAAVRKVLNDPTSADSQIKQALAECIMKVACSIYSQAPIELLSKVLNWGTDPEYLQLDGATLDSHQPTIRLFIESLSAKYRNSASHSVGHSGSLSTR</sequence>
<dbReference type="SUPFAM" id="SSF51735">
    <property type="entry name" value="NAD(P)-binding Rossmann-fold domains"/>
    <property type="match status" value="1"/>
</dbReference>
<dbReference type="Gene3D" id="3.40.50.720">
    <property type="entry name" value="NAD(P)-binding Rossmann-like Domain"/>
    <property type="match status" value="1"/>
</dbReference>
<organism evidence="4 5">
    <name type="scientific">Thermoleptolyngbya sichuanensis A183</name>
    <dbReference type="NCBI Taxonomy" id="2737172"/>
    <lineage>
        <taxon>Bacteria</taxon>
        <taxon>Bacillati</taxon>
        <taxon>Cyanobacteriota</taxon>
        <taxon>Cyanophyceae</taxon>
        <taxon>Oculatellales</taxon>
        <taxon>Oculatellaceae</taxon>
        <taxon>Thermoleptolyngbya</taxon>
        <taxon>Thermoleptolyngbya sichuanensis</taxon>
    </lineage>
</organism>
<dbReference type="EMBL" id="CP053661">
    <property type="protein sequence ID" value="QKD80815.1"/>
    <property type="molecule type" value="Genomic_DNA"/>
</dbReference>
<evidence type="ECO:0000313" key="4">
    <source>
        <dbReference type="EMBL" id="QKD80815.1"/>
    </source>
</evidence>
<feature type="domain" description="Polysaccharide biosynthesis protein CapD-like" evidence="3">
    <location>
        <begin position="107"/>
        <end position="342"/>
    </location>
</feature>
<dbReference type="InterPro" id="IPR003869">
    <property type="entry name" value="Polysac_CapD-like"/>
</dbReference>
<evidence type="ECO:0000313" key="5">
    <source>
        <dbReference type="Proteomes" id="UP000505210"/>
    </source>
</evidence>
<dbReference type="InterPro" id="IPR036291">
    <property type="entry name" value="NAD(P)-bd_dom_sf"/>
</dbReference>
<dbReference type="AlphaFoldDB" id="A0A6M8BDP6"/>
<dbReference type="PANTHER" id="PTHR43318:SF1">
    <property type="entry name" value="POLYSACCHARIDE BIOSYNTHESIS PROTEIN EPSC-RELATED"/>
    <property type="match status" value="1"/>
</dbReference>
<accession>A0A6M8BDP6</accession>
<name>A0A6M8BDP6_9CYAN</name>
<dbReference type="Proteomes" id="UP000505210">
    <property type="component" value="Chromosome"/>
</dbReference>
<evidence type="ECO:0000256" key="1">
    <source>
        <dbReference type="ARBA" id="ARBA00007430"/>
    </source>
</evidence>
<evidence type="ECO:0000259" key="3">
    <source>
        <dbReference type="Pfam" id="PF02719"/>
    </source>
</evidence>
<dbReference type="PANTHER" id="PTHR43318">
    <property type="entry name" value="UDP-N-ACETYLGLUCOSAMINE 4,6-DEHYDRATASE"/>
    <property type="match status" value="1"/>
</dbReference>
<evidence type="ECO:0000256" key="2">
    <source>
        <dbReference type="SAM" id="MobiDB-lite"/>
    </source>
</evidence>
<protein>
    <submittedName>
        <fullName evidence="4">Polysaccharide biosynthesis protein</fullName>
    </submittedName>
</protein>
<feature type="region of interest" description="Disordered" evidence="2">
    <location>
        <begin position="1"/>
        <end position="29"/>
    </location>
</feature>
<dbReference type="Pfam" id="PF02719">
    <property type="entry name" value="Polysacc_synt_2"/>
    <property type="match status" value="1"/>
</dbReference>
<dbReference type="InterPro" id="IPR051203">
    <property type="entry name" value="Polysaccharide_Synthase-Rel"/>
</dbReference>
<dbReference type="KEGG" id="theu:HPC62_00285"/>
<proteinExistence type="inferred from homology"/>
<reference evidence="4 5" key="1">
    <citation type="submission" date="2020-05" db="EMBL/GenBank/DDBJ databases">
        <title>Complete genome sequence of of a novel Thermoleptolyngbya strain isolated from hot springs of Ganzi, Sichuan China.</title>
        <authorList>
            <person name="Tang J."/>
            <person name="Daroch M."/>
            <person name="Li L."/>
            <person name="Waleron K."/>
            <person name="Waleron M."/>
            <person name="Waleron M."/>
        </authorList>
    </citation>
    <scope>NUCLEOTIDE SEQUENCE [LARGE SCALE GENOMIC DNA]</scope>
    <source>
        <strain evidence="4 5">PKUAC-SCTA183</strain>
    </source>
</reference>
<comment type="similarity">
    <text evidence="1">Belongs to the polysaccharide synthase family.</text>
</comment>
<dbReference type="RefSeq" id="WP_172353247.1">
    <property type="nucleotide sequence ID" value="NZ_CP053661.1"/>
</dbReference>
<gene>
    <name evidence="4" type="ORF">HPC62_00285</name>
</gene>